<reference evidence="12" key="1">
    <citation type="journal article" date="2019" name="Int. J. Syst. Evol. Microbiol.">
        <title>The Global Catalogue of Microorganisms (GCM) 10K type strain sequencing project: providing services to taxonomists for standard genome sequencing and annotation.</title>
        <authorList>
            <consortium name="The Broad Institute Genomics Platform"/>
            <consortium name="The Broad Institute Genome Sequencing Center for Infectious Disease"/>
            <person name="Wu L."/>
            <person name="Ma J."/>
        </authorList>
    </citation>
    <scope>NUCLEOTIDE SEQUENCE [LARGE SCALE GENOMIC DNA]</scope>
    <source>
        <strain evidence="12">CGMCC 4.7357</strain>
    </source>
</reference>
<dbReference type="Pfam" id="PF00795">
    <property type="entry name" value="CN_hydrolase"/>
    <property type="match status" value="1"/>
</dbReference>
<dbReference type="NCBIfam" id="TIGR00546">
    <property type="entry name" value="lnt"/>
    <property type="match status" value="1"/>
</dbReference>
<comment type="pathway">
    <text evidence="8">Protein modification; lipoprotein biosynthesis (N-acyl transfer).</text>
</comment>
<feature type="compositionally biased region" description="Low complexity" evidence="9">
    <location>
        <begin position="1"/>
        <end position="27"/>
    </location>
</feature>
<feature type="region of interest" description="Disordered" evidence="9">
    <location>
        <begin position="1"/>
        <end position="72"/>
    </location>
</feature>
<feature type="domain" description="CN hydrolase" evidence="10">
    <location>
        <begin position="319"/>
        <end position="569"/>
    </location>
</feature>
<dbReference type="GO" id="GO:0016746">
    <property type="term" value="F:acyltransferase activity"/>
    <property type="evidence" value="ECO:0007669"/>
    <property type="project" value="UniProtKB-KW"/>
</dbReference>
<evidence type="ECO:0000256" key="8">
    <source>
        <dbReference type="HAMAP-Rule" id="MF_01148"/>
    </source>
</evidence>
<dbReference type="EMBL" id="JBHSFH010000006">
    <property type="protein sequence ID" value="MFC4494820.1"/>
    <property type="molecule type" value="Genomic_DNA"/>
</dbReference>
<evidence type="ECO:0000256" key="4">
    <source>
        <dbReference type="ARBA" id="ARBA00022692"/>
    </source>
</evidence>
<dbReference type="PANTHER" id="PTHR38686:SF1">
    <property type="entry name" value="APOLIPOPROTEIN N-ACYLTRANSFERASE"/>
    <property type="match status" value="1"/>
</dbReference>
<keyword evidence="2 8" id="KW-1003">Cell membrane</keyword>
<keyword evidence="4 8" id="KW-0812">Transmembrane</keyword>
<sequence length="624" mass="66234">MPSGSDTTAASAAGGPPAERPGAPEGTQQPRSLQEEEAGSSSGTADAGTRAEQPTAEPAEATHGESAARSARPGRLRRLGGLIRRETPRTAAAVVAGVALALAFPPYGLWPLSLLAVTALSLLTRGRTVRQGAWTGFAFGWPFFTVLLKWLHVVGWDAVLGLAFLEGLFLLLLGAALAATSRLPLWPLWGACLWVAEEWARDRAPFGGFPWGRIAFANTGSPYTPLAALGGAPLVTFAAALTGTALAGAALALWGLRRTVQSERVTDPDSSTPVPAGLRSYANLVPFLGSLTLAVAVTGAGYAVPVPTAADDTADIAVVQGDVQQPGMEFLGRPMKILNNHVDATLDLARKVKAGKVKQPELVIWPENSSDLDPYKWPEAGDRIDQAAKAIGVPILVGALVDHPSREGYVKNQGIVWDPKKGPGASYTKQHPVPFGEYVPFRDELSKVITRLQRIPRDFWPGDRTGVLQTGPARLGDVICFEVAYDEIPRDTVNAGARALVVQTNNATYGRTGQPEQQLVMSKLRAVEHGRAVVTAAPSGISAVVAPDGTIQQRTQEFERDVLTAELPLRDDTTLADRVGAAPEWLLAMVGVLSCAGAWYAGRSRPGRQAQQTQQARQKQEGQQ</sequence>
<dbReference type="RefSeq" id="WP_386446567.1">
    <property type="nucleotide sequence ID" value="NZ_JBHSFH010000006.1"/>
</dbReference>
<feature type="compositionally biased region" description="Low complexity" evidence="9">
    <location>
        <begin position="51"/>
        <end position="71"/>
    </location>
</feature>
<evidence type="ECO:0000313" key="12">
    <source>
        <dbReference type="Proteomes" id="UP001595997"/>
    </source>
</evidence>
<dbReference type="Gene3D" id="3.60.110.10">
    <property type="entry name" value="Carbon-nitrogen hydrolase"/>
    <property type="match status" value="1"/>
</dbReference>
<dbReference type="PROSITE" id="PS50263">
    <property type="entry name" value="CN_HYDROLASE"/>
    <property type="match status" value="1"/>
</dbReference>
<evidence type="ECO:0000259" key="10">
    <source>
        <dbReference type="PROSITE" id="PS50263"/>
    </source>
</evidence>
<gene>
    <name evidence="8 11" type="primary">lnt</name>
    <name evidence="11" type="ORF">ACFPA8_11815</name>
</gene>
<dbReference type="InterPro" id="IPR003010">
    <property type="entry name" value="C-N_Hydrolase"/>
</dbReference>
<dbReference type="InterPro" id="IPR036526">
    <property type="entry name" value="C-N_Hydrolase_sf"/>
</dbReference>
<name>A0ABV9A7C9_9ACTN</name>
<evidence type="ECO:0000256" key="6">
    <source>
        <dbReference type="ARBA" id="ARBA00023136"/>
    </source>
</evidence>
<comment type="catalytic activity">
    <reaction evidence="8">
        <text>N-terminal S-1,2-diacyl-sn-glyceryl-L-cysteinyl-[lipoprotein] + a glycerophospholipid = N-acyl-S-1,2-diacyl-sn-glyceryl-L-cysteinyl-[lipoprotein] + a 2-acyl-sn-glycero-3-phospholipid + H(+)</text>
        <dbReference type="Rhea" id="RHEA:48228"/>
        <dbReference type="Rhea" id="RHEA-COMP:14681"/>
        <dbReference type="Rhea" id="RHEA-COMP:14684"/>
        <dbReference type="ChEBI" id="CHEBI:15378"/>
        <dbReference type="ChEBI" id="CHEBI:136912"/>
        <dbReference type="ChEBI" id="CHEBI:140656"/>
        <dbReference type="ChEBI" id="CHEBI:140657"/>
        <dbReference type="ChEBI" id="CHEBI:140660"/>
        <dbReference type="EC" id="2.3.1.269"/>
    </reaction>
</comment>
<evidence type="ECO:0000256" key="7">
    <source>
        <dbReference type="ARBA" id="ARBA00023315"/>
    </source>
</evidence>
<dbReference type="EC" id="2.3.1.269" evidence="8"/>
<protein>
    <recommendedName>
        <fullName evidence="8">Apolipoprotein N-acyltransferase</fullName>
        <shortName evidence="8">ALP N-acyltransferase</shortName>
        <ecNumber evidence="8">2.3.1.269</ecNumber>
    </recommendedName>
</protein>
<comment type="function">
    <text evidence="8">Catalyzes the phospholipid dependent N-acylation of the N-terminal cysteine of apolipoprotein, the last step in lipoprotein maturation.</text>
</comment>
<comment type="caution">
    <text evidence="8">Lacks conserved residue(s) required for the propagation of feature annotation.</text>
</comment>
<evidence type="ECO:0000256" key="1">
    <source>
        <dbReference type="ARBA" id="ARBA00004651"/>
    </source>
</evidence>
<organism evidence="11 12">
    <name type="scientific">Streptomyces ovatisporus</name>
    <dbReference type="NCBI Taxonomy" id="1128682"/>
    <lineage>
        <taxon>Bacteria</taxon>
        <taxon>Bacillati</taxon>
        <taxon>Actinomycetota</taxon>
        <taxon>Actinomycetes</taxon>
        <taxon>Kitasatosporales</taxon>
        <taxon>Streptomycetaceae</taxon>
        <taxon>Streptomyces</taxon>
    </lineage>
</organism>
<comment type="subcellular location">
    <subcellularLocation>
        <location evidence="1 8">Cell membrane</location>
        <topology evidence="1 8">Multi-pass membrane protein</topology>
    </subcellularLocation>
</comment>
<keyword evidence="3 8" id="KW-0808">Transferase</keyword>
<feature type="transmembrane region" description="Helical" evidence="8">
    <location>
        <begin position="91"/>
        <end position="112"/>
    </location>
</feature>
<evidence type="ECO:0000256" key="2">
    <source>
        <dbReference type="ARBA" id="ARBA00022475"/>
    </source>
</evidence>
<evidence type="ECO:0000256" key="9">
    <source>
        <dbReference type="SAM" id="MobiDB-lite"/>
    </source>
</evidence>
<comment type="caution">
    <text evidence="11">The sequence shown here is derived from an EMBL/GenBank/DDBJ whole genome shotgun (WGS) entry which is preliminary data.</text>
</comment>
<keyword evidence="7 8" id="KW-0012">Acyltransferase</keyword>
<evidence type="ECO:0000256" key="5">
    <source>
        <dbReference type="ARBA" id="ARBA00022989"/>
    </source>
</evidence>
<feature type="transmembrane region" description="Helical" evidence="8">
    <location>
        <begin position="158"/>
        <end position="179"/>
    </location>
</feature>
<keyword evidence="12" id="KW-1185">Reference proteome</keyword>
<accession>A0ABV9A7C9</accession>
<dbReference type="Proteomes" id="UP001595997">
    <property type="component" value="Unassembled WGS sequence"/>
</dbReference>
<feature type="transmembrane region" description="Helical" evidence="8">
    <location>
        <begin position="284"/>
        <end position="304"/>
    </location>
</feature>
<proteinExistence type="inferred from homology"/>
<evidence type="ECO:0000256" key="3">
    <source>
        <dbReference type="ARBA" id="ARBA00022679"/>
    </source>
</evidence>
<dbReference type="SUPFAM" id="SSF56317">
    <property type="entry name" value="Carbon-nitrogen hydrolase"/>
    <property type="match status" value="1"/>
</dbReference>
<dbReference type="CDD" id="cd07571">
    <property type="entry name" value="ALP_N-acyl_transferase"/>
    <property type="match status" value="1"/>
</dbReference>
<dbReference type="InterPro" id="IPR045378">
    <property type="entry name" value="LNT_N"/>
</dbReference>
<dbReference type="InterPro" id="IPR004563">
    <property type="entry name" value="Apolipo_AcylTrfase"/>
</dbReference>
<comment type="similarity">
    <text evidence="8">Belongs to the CN hydrolase family. Apolipoprotein N-acyltransferase subfamily.</text>
</comment>
<keyword evidence="6 8" id="KW-0472">Membrane</keyword>
<feature type="transmembrane region" description="Helical" evidence="8">
    <location>
        <begin position="132"/>
        <end position="151"/>
    </location>
</feature>
<feature type="transmembrane region" description="Helical" evidence="8">
    <location>
        <begin position="234"/>
        <end position="256"/>
    </location>
</feature>
<keyword evidence="5 8" id="KW-1133">Transmembrane helix</keyword>
<dbReference type="PANTHER" id="PTHR38686">
    <property type="entry name" value="APOLIPOPROTEIN N-ACYLTRANSFERASE"/>
    <property type="match status" value="1"/>
</dbReference>
<dbReference type="HAMAP" id="MF_01148">
    <property type="entry name" value="Lnt"/>
    <property type="match status" value="1"/>
</dbReference>
<dbReference type="Pfam" id="PF20154">
    <property type="entry name" value="LNT_N"/>
    <property type="match status" value="1"/>
</dbReference>
<evidence type="ECO:0000313" key="11">
    <source>
        <dbReference type="EMBL" id="MFC4494820.1"/>
    </source>
</evidence>